<evidence type="ECO:0000256" key="5">
    <source>
        <dbReference type="ARBA" id="ARBA00022695"/>
    </source>
</evidence>
<dbReference type="EC" id="2.7.7.14" evidence="10"/>
<dbReference type="GO" id="GO:0006646">
    <property type="term" value="P:phosphatidylethanolamine biosynthetic process"/>
    <property type="evidence" value="ECO:0007669"/>
    <property type="project" value="InterPro"/>
</dbReference>
<keyword evidence="6" id="KW-0443">Lipid metabolism</keyword>
<evidence type="ECO:0000313" key="14">
    <source>
        <dbReference type="EMBL" id="GJN13933.1"/>
    </source>
</evidence>
<comment type="pathway">
    <text evidence="9">Phospholipid metabolism; phosphatidylethanolamine biosynthesis; phosphatidylethanolamine from ethanolamine: step 2/3.</text>
</comment>
<feature type="domain" description="Cytidyltransferase-like" evidence="13">
    <location>
        <begin position="213"/>
        <end position="305"/>
    </location>
</feature>
<dbReference type="GO" id="GO:0005737">
    <property type="term" value="C:cytoplasm"/>
    <property type="evidence" value="ECO:0007669"/>
    <property type="project" value="TreeGrafter"/>
</dbReference>
<dbReference type="NCBIfam" id="TIGR00125">
    <property type="entry name" value="cyt_tran_rel"/>
    <property type="match status" value="2"/>
</dbReference>
<evidence type="ECO:0000256" key="6">
    <source>
        <dbReference type="ARBA" id="ARBA00023098"/>
    </source>
</evidence>
<keyword evidence="15" id="KW-1185">Reference proteome</keyword>
<dbReference type="Proteomes" id="UP001054889">
    <property type="component" value="Unassembled WGS sequence"/>
</dbReference>
<accession>A0AAV5DSI7</accession>
<comment type="caution">
    <text evidence="14">The sequence shown here is derived from an EMBL/GenBank/DDBJ whole genome shotgun (WGS) entry which is preliminary data.</text>
</comment>
<evidence type="ECO:0000256" key="2">
    <source>
        <dbReference type="ARBA" id="ARBA00010101"/>
    </source>
</evidence>
<dbReference type="InterPro" id="IPR044608">
    <property type="entry name" value="Ect1/PCYT2"/>
</dbReference>
<protein>
    <recommendedName>
        <fullName evidence="10">ethanolamine-phosphate cytidylyltransferase</fullName>
        <ecNumber evidence="10">2.7.7.14</ecNumber>
    </recommendedName>
    <alternativeName>
        <fullName evidence="11">CTP:phosphoethanolamine cytidylyltransferase</fullName>
    </alternativeName>
</protein>
<keyword evidence="7" id="KW-0594">Phospholipid biosynthesis</keyword>
<dbReference type="AlphaFoldDB" id="A0AAV5DSI7"/>
<dbReference type="PANTHER" id="PTHR45780">
    <property type="entry name" value="ETHANOLAMINE-PHOSPHATE CYTIDYLYLTRANSFERASE"/>
    <property type="match status" value="1"/>
</dbReference>
<evidence type="ECO:0000256" key="7">
    <source>
        <dbReference type="ARBA" id="ARBA00023209"/>
    </source>
</evidence>
<dbReference type="InterPro" id="IPR004821">
    <property type="entry name" value="Cyt_trans-like"/>
</dbReference>
<evidence type="ECO:0000256" key="9">
    <source>
        <dbReference type="ARBA" id="ARBA00024191"/>
    </source>
</evidence>
<evidence type="ECO:0000256" key="4">
    <source>
        <dbReference type="ARBA" id="ARBA00022679"/>
    </source>
</evidence>
<evidence type="ECO:0000256" key="12">
    <source>
        <dbReference type="SAM" id="Phobius"/>
    </source>
</evidence>
<keyword evidence="4" id="KW-0808">Transferase</keyword>
<keyword evidence="12" id="KW-0812">Transmembrane</keyword>
<keyword evidence="5" id="KW-0548">Nucleotidyltransferase</keyword>
<gene>
    <name evidence="14" type="primary">gb00693</name>
    <name evidence="14" type="ORF">PR202_gb00693</name>
</gene>
<dbReference type="InterPro" id="IPR014729">
    <property type="entry name" value="Rossmann-like_a/b/a_fold"/>
</dbReference>
<evidence type="ECO:0000256" key="11">
    <source>
        <dbReference type="ARBA" id="ARBA00031473"/>
    </source>
</evidence>
<comment type="pathway">
    <text evidence="1">Lipid metabolism.</text>
</comment>
<keyword evidence="12" id="KW-0472">Membrane</keyword>
<dbReference type="GO" id="GO:0004306">
    <property type="term" value="F:ethanolamine-phosphate cytidylyltransferase activity"/>
    <property type="evidence" value="ECO:0007669"/>
    <property type="project" value="UniProtKB-EC"/>
</dbReference>
<dbReference type="PANTHER" id="PTHR45780:SF2">
    <property type="entry name" value="ETHANOLAMINE-PHOSPHATE CYTIDYLYLTRANSFERASE"/>
    <property type="match status" value="1"/>
</dbReference>
<dbReference type="SUPFAM" id="SSF52374">
    <property type="entry name" value="Nucleotidylyl transferase"/>
    <property type="match status" value="2"/>
</dbReference>
<reference evidence="14" key="2">
    <citation type="submission" date="2021-12" db="EMBL/GenBank/DDBJ databases">
        <title>Resequencing data analysis of finger millet.</title>
        <authorList>
            <person name="Hatakeyama M."/>
            <person name="Aluri S."/>
            <person name="Balachadran M.T."/>
            <person name="Sivarajan S.R."/>
            <person name="Poveda L."/>
            <person name="Shimizu-Inatsugi R."/>
            <person name="Schlapbach R."/>
            <person name="Sreeman S.M."/>
            <person name="Shimizu K.K."/>
        </authorList>
    </citation>
    <scope>NUCLEOTIDE SEQUENCE</scope>
</reference>
<reference evidence="14" key="1">
    <citation type="journal article" date="2018" name="DNA Res.">
        <title>Multiple hybrid de novo genome assembly of finger millet, an orphan allotetraploid crop.</title>
        <authorList>
            <person name="Hatakeyama M."/>
            <person name="Aluri S."/>
            <person name="Balachadran M.T."/>
            <person name="Sivarajan S.R."/>
            <person name="Patrignani A."/>
            <person name="Gruter S."/>
            <person name="Poveda L."/>
            <person name="Shimizu-Inatsugi R."/>
            <person name="Baeten J."/>
            <person name="Francoijs K.J."/>
            <person name="Nataraja K.N."/>
            <person name="Reddy Y.A.N."/>
            <person name="Phadnis S."/>
            <person name="Ravikumar R.L."/>
            <person name="Schlapbach R."/>
            <person name="Sreeman S.M."/>
            <person name="Shimizu K.K."/>
        </authorList>
    </citation>
    <scope>NUCLEOTIDE SEQUENCE</scope>
</reference>
<evidence type="ECO:0000259" key="13">
    <source>
        <dbReference type="Pfam" id="PF01467"/>
    </source>
</evidence>
<keyword evidence="3" id="KW-0444">Lipid biosynthesis</keyword>
<feature type="transmembrane region" description="Helical" evidence="12">
    <location>
        <begin position="12"/>
        <end position="33"/>
    </location>
</feature>
<evidence type="ECO:0000256" key="1">
    <source>
        <dbReference type="ARBA" id="ARBA00005189"/>
    </source>
</evidence>
<organism evidence="14 15">
    <name type="scientific">Eleusine coracana subsp. coracana</name>
    <dbReference type="NCBI Taxonomy" id="191504"/>
    <lineage>
        <taxon>Eukaryota</taxon>
        <taxon>Viridiplantae</taxon>
        <taxon>Streptophyta</taxon>
        <taxon>Embryophyta</taxon>
        <taxon>Tracheophyta</taxon>
        <taxon>Spermatophyta</taxon>
        <taxon>Magnoliopsida</taxon>
        <taxon>Liliopsida</taxon>
        <taxon>Poales</taxon>
        <taxon>Poaceae</taxon>
        <taxon>PACMAD clade</taxon>
        <taxon>Chloridoideae</taxon>
        <taxon>Cynodonteae</taxon>
        <taxon>Eleusininae</taxon>
        <taxon>Eleusine</taxon>
    </lineage>
</organism>
<feature type="domain" description="Cytidyltransferase-like" evidence="13">
    <location>
        <begin position="60"/>
        <end position="188"/>
    </location>
</feature>
<dbReference type="CDD" id="cd02173">
    <property type="entry name" value="ECT"/>
    <property type="match status" value="1"/>
</dbReference>
<dbReference type="CDD" id="cd02174">
    <property type="entry name" value="CCT"/>
    <property type="match status" value="1"/>
</dbReference>
<dbReference type="InterPro" id="IPR041723">
    <property type="entry name" value="CCT"/>
</dbReference>
<proteinExistence type="inferred from homology"/>
<keyword evidence="8" id="KW-1208">Phospholipid metabolism</keyword>
<dbReference type="Pfam" id="PF01467">
    <property type="entry name" value="CTP_transf_like"/>
    <property type="match status" value="2"/>
</dbReference>
<sequence length="376" mass="41861">MEAGSSGCSARTLAACVVGGGIVLGASVLALHLSGPVSIPSLPPVDALRRRFRRRPVRVYMDGCFDMMHYGHCNALRQARALGDELIVGVISDEEIKANKGPPVTPMHERMIMVGAVKWVDDIIPDAPYAITEDFMNKLFNEYNIDYIIHGDDPCLLPDGTDAYALAKKAGRYKQIKRTEGVSTTDIVGTNSALVFPFLLLQCRVHADSRIVYIDGAFDLFHAGHVEILRLARELGDFLLVGIHTDQTISSTRGRHRPIMNLHERSLSVLACRYVDEVIIGAPWDVSKDMITTFNISLVVHGTIAENMDFMQDDSNPYAVPMAMGIYHRLESPLDITTSTIIRRIVANHEAYQKRNEKKEASEKKYYEGKRFVNGE</sequence>
<comment type="similarity">
    <text evidence="2">Belongs to the cytidylyltransferase family.</text>
</comment>
<name>A0AAV5DSI7_ELECO</name>
<evidence type="ECO:0000313" key="15">
    <source>
        <dbReference type="Proteomes" id="UP001054889"/>
    </source>
</evidence>
<evidence type="ECO:0000256" key="10">
    <source>
        <dbReference type="ARBA" id="ARBA00024221"/>
    </source>
</evidence>
<dbReference type="EMBL" id="BQKI01000071">
    <property type="protein sequence ID" value="GJN13933.1"/>
    <property type="molecule type" value="Genomic_DNA"/>
</dbReference>
<evidence type="ECO:0000256" key="3">
    <source>
        <dbReference type="ARBA" id="ARBA00022516"/>
    </source>
</evidence>
<evidence type="ECO:0000256" key="8">
    <source>
        <dbReference type="ARBA" id="ARBA00023264"/>
    </source>
</evidence>
<dbReference type="Gene3D" id="3.40.50.620">
    <property type="entry name" value="HUPs"/>
    <property type="match status" value="2"/>
</dbReference>
<keyword evidence="12" id="KW-1133">Transmembrane helix</keyword>